<dbReference type="SUPFAM" id="SSF88713">
    <property type="entry name" value="Glycoside hydrolase/deacetylase"/>
    <property type="match status" value="1"/>
</dbReference>
<gene>
    <name evidence="1" type="ORF">BV898_11938</name>
</gene>
<dbReference type="GO" id="GO:0005975">
    <property type="term" value="P:carbohydrate metabolic process"/>
    <property type="evidence" value="ECO:0007669"/>
    <property type="project" value="InterPro"/>
</dbReference>
<dbReference type="Gene3D" id="3.20.20.370">
    <property type="entry name" value="Glycoside hydrolase/deacetylase"/>
    <property type="match status" value="1"/>
</dbReference>
<dbReference type="Proteomes" id="UP000192578">
    <property type="component" value="Unassembled WGS sequence"/>
</dbReference>
<accession>A0A1W0WF54</accession>
<dbReference type="AlphaFoldDB" id="A0A1W0WF54"/>
<proteinExistence type="predicted"/>
<evidence type="ECO:0000313" key="1">
    <source>
        <dbReference type="EMBL" id="OQV13829.1"/>
    </source>
</evidence>
<dbReference type="InterPro" id="IPR052740">
    <property type="entry name" value="CE4"/>
</dbReference>
<evidence type="ECO:0000313" key="2">
    <source>
        <dbReference type="Proteomes" id="UP000192578"/>
    </source>
</evidence>
<organism evidence="1 2">
    <name type="scientific">Hypsibius exemplaris</name>
    <name type="common">Freshwater tardigrade</name>
    <dbReference type="NCBI Taxonomy" id="2072580"/>
    <lineage>
        <taxon>Eukaryota</taxon>
        <taxon>Metazoa</taxon>
        <taxon>Ecdysozoa</taxon>
        <taxon>Tardigrada</taxon>
        <taxon>Eutardigrada</taxon>
        <taxon>Parachela</taxon>
        <taxon>Hypsibioidea</taxon>
        <taxon>Hypsibiidae</taxon>
        <taxon>Hypsibius</taxon>
    </lineage>
</organism>
<dbReference type="InterPro" id="IPR011330">
    <property type="entry name" value="Glyco_hydro/deAcase_b/a-brl"/>
</dbReference>
<dbReference type="OrthoDB" id="504708at2759"/>
<dbReference type="PANTHER" id="PTHR45985:SF3">
    <property type="entry name" value="CHITIN DEACETYLASE-LIKE 4"/>
    <property type="match status" value="1"/>
</dbReference>
<comment type="caution">
    <text evidence="1">The sequence shown here is derived from an EMBL/GenBank/DDBJ whole genome shotgun (WGS) entry which is preliminary data.</text>
</comment>
<protein>
    <recommendedName>
        <fullName evidence="3">NodB homology domain-containing protein</fullName>
    </recommendedName>
</protein>
<reference evidence="2" key="1">
    <citation type="submission" date="2017-01" db="EMBL/GenBank/DDBJ databases">
        <title>Comparative genomics of anhydrobiosis in the tardigrade Hypsibius dujardini.</title>
        <authorList>
            <person name="Yoshida Y."/>
            <person name="Koutsovoulos G."/>
            <person name="Laetsch D."/>
            <person name="Stevens L."/>
            <person name="Kumar S."/>
            <person name="Horikawa D."/>
            <person name="Ishino K."/>
            <person name="Komine S."/>
            <person name="Tomita M."/>
            <person name="Blaxter M."/>
            <person name="Arakawa K."/>
        </authorList>
    </citation>
    <scope>NUCLEOTIDE SEQUENCE [LARGE SCALE GENOMIC DNA]</scope>
    <source>
        <strain evidence="2">Z151</strain>
    </source>
</reference>
<name>A0A1W0WF54_HYPEX</name>
<sequence length="172" mass="19025">MVRYLYEKGHEIASHSITHGVGTGFKRRKSLGDGNESPCTLLGPGGDDQFEALLNGGFLYDSTLVTPTSFKSSLLAIHDGLRNDIPARFLDVVGAMPDVWIVTGSQAVAWMQQPTPVSQLPTFAPWLCSADDASRLPQCDTINACPLPFRDRLRYFYTCSECPAEFPWRPEQ</sequence>
<dbReference type="EMBL" id="MTYJ01000115">
    <property type="protein sequence ID" value="OQV13829.1"/>
    <property type="molecule type" value="Genomic_DNA"/>
</dbReference>
<dbReference type="PANTHER" id="PTHR45985">
    <property type="match status" value="1"/>
</dbReference>
<evidence type="ECO:0008006" key="3">
    <source>
        <dbReference type="Google" id="ProtNLM"/>
    </source>
</evidence>
<keyword evidence="2" id="KW-1185">Reference proteome</keyword>